<dbReference type="SUPFAM" id="SSF57756">
    <property type="entry name" value="Retrovirus zinc finger-like domains"/>
    <property type="match status" value="2"/>
</dbReference>
<dbReference type="InterPro" id="IPR001878">
    <property type="entry name" value="Znf_CCHC"/>
</dbReference>
<sequence length="270" mass="30601">MSDVEEDVNPIDALIVKPAKERAEKKRRAAAANEADQRNFEVQKLLRAPRYFDDVYEPKGVACWRCGKRGHLAKDCSLSAAKPCYYCAQYGHEPFSCPHRLCFRCGEPGHMTKDCSLQRGQVKGGGRGLCLRCGRAECAAADYSDWFRFEGGCSHDYFVADLDQVRCFVCGQRGHLSCQPAPLTAPQPSCWNCGGSHWAEACPTEFPAHLMAERLQDRDRQKQQRQQQLAGVRQWEREQQQQQQQQQQQGACSLNRDVTGLRRSSVCQQR</sequence>
<gene>
    <name evidence="2" type="ORF">OEZ85_006674</name>
</gene>
<dbReference type="EMBL" id="CP126211">
    <property type="protein sequence ID" value="WIA13070.1"/>
    <property type="molecule type" value="Genomic_DNA"/>
</dbReference>
<feature type="domain" description="CCHC-type" evidence="1">
    <location>
        <begin position="189"/>
        <end position="204"/>
    </location>
</feature>
<name>A0ABY8TVS8_TETOB</name>
<reference evidence="2 3" key="1">
    <citation type="submission" date="2023-05" db="EMBL/GenBank/DDBJ databases">
        <title>A 100% complete, gapless, phased diploid assembly of the Scenedesmus obliquus UTEX 3031 genome.</title>
        <authorList>
            <person name="Biondi T.C."/>
            <person name="Hanschen E.R."/>
            <person name="Kwon T."/>
            <person name="Eng W."/>
            <person name="Kruse C.P.S."/>
            <person name="Koehler S.I."/>
            <person name="Kunde Y."/>
            <person name="Gleasner C.D."/>
            <person name="You Mak K.T."/>
            <person name="Polle J."/>
            <person name="Hovde B.T."/>
            <person name="Starkenburg S.R."/>
        </authorList>
    </citation>
    <scope>NUCLEOTIDE SEQUENCE [LARGE SCALE GENOMIC DNA]</scope>
    <source>
        <strain evidence="2 3">DOE0152z</strain>
    </source>
</reference>
<dbReference type="Proteomes" id="UP001244341">
    <property type="component" value="Chromosome 4b"/>
</dbReference>
<dbReference type="SMART" id="SM00343">
    <property type="entry name" value="ZnF_C2HC"/>
    <property type="match status" value="5"/>
</dbReference>
<dbReference type="Pfam" id="PF00098">
    <property type="entry name" value="zf-CCHC"/>
    <property type="match status" value="2"/>
</dbReference>
<proteinExistence type="predicted"/>
<evidence type="ECO:0000313" key="2">
    <source>
        <dbReference type="EMBL" id="WIA13070.1"/>
    </source>
</evidence>
<organism evidence="2 3">
    <name type="scientific">Tetradesmus obliquus</name>
    <name type="common">Green alga</name>
    <name type="synonym">Acutodesmus obliquus</name>
    <dbReference type="NCBI Taxonomy" id="3088"/>
    <lineage>
        <taxon>Eukaryota</taxon>
        <taxon>Viridiplantae</taxon>
        <taxon>Chlorophyta</taxon>
        <taxon>core chlorophytes</taxon>
        <taxon>Chlorophyceae</taxon>
        <taxon>CS clade</taxon>
        <taxon>Sphaeropleales</taxon>
        <taxon>Scenedesmaceae</taxon>
        <taxon>Tetradesmus</taxon>
    </lineage>
</organism>
<accession>A0ABY8TVS8</accession>
<feature type="domain" description="CCHC-type" evidence="1">
    <location>
        <begin position="62"/>
        <end position="78"/>
    </location>
</feature>
<dbReference type="PANTHER" id="PTHR46978:SF1">
    <property type="entry name" value="ZINC KNUCKLE (CCHC-TYPE) FAMILY PROTEIN"/>
    <property type="match status" value="1"/>
</dbReference>
<evidence type="ECO:0000313" key="3">
    <source>
        <dbReference type="Proteomes" id="UP001244341"/>
    </source>
</evidence>
<keyword evidence="3" id="KW-1185">Reference proteome</keyword>
<feature type="domain" description="CCHC-type" evidence="1">
    <location>
        <begin position="166"/>
        <end position="180"/>
    </location>
</feature>
<evidence type="ECO:0000259" key="1">
    <source>
        <dbReference type="SMART" id="SM00343"/>
    </source>
</evidence>
<feature type="domain" description="CCHC-type" evidence="1">
    <location>
        <begin position="83"/>
        <end position="99"/>
    </location>
</feature>
<feature type="domain" description="CCHC-type" evidence="1">
    <location>
        <begin position="101"/>
        <end position="117"/>
    </location>
</feature>
<dbReference type="Gene3D" id="4.10.60.10">
    <property type="entry name" value="Zinc finger, CCHC-type"/>
    <property type="match status" value="3"/>
</dbReference>
<dbReference type="InterPro" id="IPR036875">
    <property type="entry name" value="Znf_CCHC_sf"/>
</dbReference>
<protein>
    <recommendedName>
        <fullName evidence="1">CCHC-type domain-containing protein</fullName>
    </recommendedName>
</protein>
<dbReference type="PANTHER" id="PTHR46978">
    <property type="entry name" value="ZINC KNUCKLE (CCHC-TYPE) FAMILY PROTEIN"/>
    <property type="match status" value="1"/>
</dbReference>